<dbReference type="InterPro" id="IPR025246">
    <property type="entry name" value="IS30-like_HTH"/>
</dbReference>
<feature type="compositionally biased region" description="Polar residues" evidence="1">
    <location>
        <begin position="76"/>
        <end position="88"/>
    </location>
</feature>
<reference evidence="4" key="1">
    <citation type="journal article" date="2014" name="Int. J. Syst. Evol. Microbiol.">
        <title>Complete genome of a new Firmicutes species belonging to the dominant human colonic microbiota ('Ruminococcus bicirculans') reveals two chromosomes and a selective capacity to utilize plant glucans.</title>
        <authorList>
            <consortium name="NISC Comparative Sequencing Program"/>
            <person name="Wegmann U."/>
            <person name="Louis P."/>
            <person name="Goesmann A."/>
            <person name="Henrissat B."/>
            <person name="Duncan S.H."/>
            <person name="Flint H.J."/>
        </authorList>
    </citation>
    <scope>NUCLEOTIDE SEQUENCE</scope>
    <source>
        <strain evidence="4">JCM 12607</strain>
    </source>
</reference>
<dbReference type="PANTHER" id="PTHR10948:SF23">
    <property type="entry name" value="TRANSPOSASE INSI FOR INSERTION SEQUENCE ELEMENT IS30A-RELATED"/>
    <property type="match status" value="1"/>
</dbReference>
<feature type="region of interest" description="Disordered" evidence="1">
    <location>
        <begin position="49"/>
        <end position="88"/>
    </location>
</feature>
<organism evidence="4 6">
    <name type="scientific">Streptomyces sanglieri</name>
    <dbReference type="NCBI Taxonomy" id="193460"/>
    <lineage>
        <taxon>Bacteria</taxon>
        <taxon>Bacillati</taxon>
        <taxon>Actinomycetota</taxon>
        <taxon>Actinomycetes</taxon>
        <taxon>Kitasatosporales</taxon>
        <taxon>Streptomycetaceae</taxon>
        <taxon>Streptomyces</taxon>
    </lineage>
</organism>
<dbReference type="Proteomes" id="UP001596915">
    <property type="component" value="Unassembled WGS sequence"/>
</dbReference>
<feature type="domain" description="Transposase IS30-like HTH" evidence="3">
    <location>
        <begin position="87"/>
        <end position="128"/>
    </location>
</feature>
<evidence type="ECO:0000313" key="5">
    <source>
        <dbReference type="EMBL" id="MFD0629709.1"/>
    </source>
</evidence>
<dbReference type="InterPro" id="IPR003346">
    <property type="entry name" value="Transposase_20"/>
</dbReference>
<dbReference type="PANTHER" id="PTHR10948">
    <property type="entry name" value="TRANSPOSASE"/>
    <property type="match status" value="1"/>
</dbReference>
<dbReference type="Pfam" id="PF13384">
    <property type="entry name" value="HTH_23"/>
    <property type="match status" value="1"/>
</dbReference>
<name>A0ABW2WK96_9ACTN</name>
<evidence type="ECO:0000313" key="4">
    <source>
        <dbReference type="EMBL" id="MFD0621790.1"/>
    </source>
</evidence>
<evidence type="ECO:0000256" key="1">
    <source>
        <dbReference type="SAM" id="MobiDB-lite"/>
    </source>
</evidence>
<accession>A0ABW2WK96</accession>
<protein>
    <submittedName>
        <fullName evidence="4">Transposase</fullName>
    </submittedName>
</protein>
<dbReference type="EMBL" id="JBHTGL010000008">
    <property type="protein sequence ID" value="MFD0629709.1"/>
    <property type="molecule type" value="Genomic_DNA"/>
</dbReference>
<dbReference type="EMBL" id="JBHTGL010000004">
    <property type="protein sequence ID" value="MFD0621790.1"/>
    <property type="molecule type" value="Genomic_DNA"/>
</dbReference>
<proteinExistence type="predicted"/>
<reference evidence="6" key="2">
    <citation type="journal article" date="2019" name="Int. J. Syst. Evol. Microbiol.">
        <title>The Global Catalogue of Microorganisms (GCM) 10K type strain sequencing project: providing services to taxonomists for standard genome sequencing and annotation.</title>
        <authorList>
            <consortium name="The Broad Institute Genomics Platform"/>
            <consortium name="The Broad Institute Genome Sequencing Center for Infectious Disease"/>
            <person name="Wu L."/>
            <person name="Ma J."/>
        </authorList>
    </citation>
    <scope>NUCLEOTIDE SEQUENCE [LARGE SCALE GENOMIC DNA]</scope>
    <source>
        <strain evidence="6">JCM 12607</strain>
    </source>
</reference>
<evidence type="ECO:0000313" key="6">
    <source>
        <dbReference type="Proteomes" id="UP001596915"/>
    </source>
</evidence>
<evidence type="ECO:0000259" key="3">
    <source>
        <dbReference type="Pfam" id="PF13936"/>
    </source>
</evidence>
<keyword evidence="6" id="KW-1185">Reference proteome</keyword>
<sequence>MDFEIRGNRKPGGGRLVRERAAYFELMEQGYSTRDAARIVGINLRTGKRWRNGWHSPPHGQKPVPPIYGTGPASASPETADSPGTSRFLTETERIHIADRLREKATIRRIACELGRSPSTISREVRRNRRPMPNGGFAYQPFHAHRRAERRRARPKTGKIGQNPELRDFIQDHLILRWSPEQICRVLRARFPDRPEMHVTHETIYQAVEQRTAAMVTMKAMLVHAPDPLRNETAGKTQIALARHLAGLRPRQLDAPEDALRHALRTLAKRWQYLDTEARDLTKMIADLVHRAAPQLLEPFGIGVDTAAEILVVVGDNPERIKSEAALAKLAGIAPVPTGSGMTSGRHRINHGGHRQLDAAIYRTVIVRMRFHQPTIDYVNRRTAEGKTKREIIRCLKRYVIREVYHLIRPAPRTISAAS</sequence>
<evidence type="ECO:0000259" key="2">
    <source>
        <dbReference type="Pfam" id="PF02371"/>
    </source>
</evidence>
<dbReference type="Pfam" id="PF13936">
    <property type="entry name" value="HTH_38"/>
    <property type="match status" value="1"/>
</dbReference>
<feature type="domain" description="Transposase IS116/IS110/IS902 C-terminal" evidence="2">
    <location>
        <begin position="296"/>
        <end position="377"/>
    </location>
</feature>
<comment type="caution">
    <text evidence="4">The sequence shown here is derived from an EMBL/GenBank/DDBJ whole genome shotgun (WGS) entry which is preliminary data.</text>
</comment>
<dbReference type="Pfam" id="PF02371">
    <property type="entry name" value="Transposase_20"/>
    <property type="match status" value="1"/>
</dbReference>
<reference evidence="4" key="3">
    <citation type="submission" date="2024-09" db="EMBL/GenBank/DDBJ databases">
        <authorList>
            <person name="Sun Q."/>
            <person name="Mori K."/>
        </authorList>
    </citation>
    <scope>NUCLEOTIDE SEQUENCE</scope>
    <source>
        <strain evidence="4">JCM 12607</strain>
    </source>
</reference>
<gene>
    <name evidence="4" type="ORF">ACFQ2K_02200</name>
    <name evidence="5" type="ORF">ACFQ2K_51025</name>
</gene>
<dbReference type="InterPro" id="IPR051917">
    <property type="entry name" value="Transposase-Integrase"/>
</dbReference>